<name>A0ABN7W415_GIGMA</name>
<accession>A0ABN7W415</accession>
<sequence>ARLKKEANRLNIYSRGLKQCVKTRWYNIYNCIDSIINHKEALENWFLLEDCFSKNEPYLIELALNLFFIIPHIDGIECVWSRLGWLYGKNEIFDEEENLLISKVLNLNTFCNNLEELEFSMDEEYYDEESH</sequence>
<organism evidence="1 2">
    <name type="scientific">Gigaspora margarita</name>
    <dbReference type="NCBI Taxonomy" id="4874"/>
    <lineage>
        <taxon>Eukaryota</taxon>
        <taxon>Fungi</taxon>
        <taxon>Fungi incertae sedis</taxon>
        <taxon>Mucoromycota</taxon>
        <taxon>Glomeromycotina</taxon>
        <taxon>Glomeromycetes</taxon>
        <taxon>Diversisporales</taxon>
        <taxon>Gigasporaceae</taxon>
        <taxon>Gigaspora</taxon>
    </lineage>
</organism>
<protein>
    <submittedName>
        <fullName evidence="1">32647_t:CDS:1</fullName>
    </submittedName>
</protein>
<evidence type="ECO:0000313" key="1">
    <source>
        <dbReference type="EMBL" id="CAG8812779.1"/>
    </source>
</evidence>
<keyword evidence="2" id="KW-1185">Reference proteome</keyword>
<comment type="caution">
    <text evidence="1">The sequence shown here is derived from an EMBL/GenBank/DDBJ whole genome shotgun (WGS) entry which is preliminary data.</text>
</comment>
<dbReference type="SUPFAM" id="SSF53098">
    <property type="entry name" value="Ribonuclease H-like"/>
    <property type="match status" value="1"/>
</dbReference>
<feature type="non-terminal residue" evidence="1">
    <location>
        <position position="131"/>
    </location>
</feature>
<dbReference type="Proteomes" id="UP000789901">
    <property type="component" value="Unassembled WGS sequence"/>
</dbReference>
<gene>
    <name evidence="1" type="ORF">GMARGA_LOCUS25640</name>
</gene>
<proteinExistence type="predicted"/>
<dbReference type="InterPro" id="IPR012337">
    <property type="entry name" value="RNaseH-like_sf"/>
</dbReference>
<evidence type="ECO:0000313" key="2">
    <source>
        <dbReference type="Proteomes" id="UP000789901"/>
    </source>
</evidence>
<feature type="non-terminal residue" evidence="1">
    <location>
        <position position="1"/>
    </location>
</feature>
<reference evidence="1 2" key="1">
    <citation type="submission" date="2021-06" db="EMBL/GenBank/DDBJ databases">
        <authorList>
            <person name="Kallberg Y."/>
            <person name="Tangrot J."/>
            <person name="Rosling A."/>
        </authorList>
    </citation>
    <scope>NUCLEOTIDE SEQUENCE [LARGE SCALE GENOMIC DNA]</scope>
    <source>
        <strain evidence="1 2">120-4 pot B 10/14</strain>
    </source>
</reference>
<dbReference type="EMBL" id="CAJVQB010028640">
    <property type="protein sequence ID" value="CAG8812779.1"/>
    <property type="molecule type" value="Genomic_DNA"/>
</dbReference>